<evidence type="ECO:0000259" key="8">
    <source>
        <dbReference type="Pfam" id="PF16113"/>
    </source>
</evidence>
<feature type="compositionally biased region" description="Basic and acidic residues" evidence="7">
    <location>
        <begin position="46"/>
        <end position="68"/>
    </location>
</feature>
<evidence type="ECO:0000256" key="1">
    <source>
        <dbReference type="ARBA" id="ARBA00004173"/>
    </source>
</evidence>
<evidence type="ECO:0000256" key="3">
    <source>
        <dbReference type="ARBA" id="ARBA00022801"/>
    </source>
</evidence>
<evidence type="ECO:0000256" key="2">
    <source>
        <dbReference type="ARBA" id="ARBA00005254"/>
    </source>
</evidence>
<evidence type="ECO:0000256" key="5">
    <source>
        <dbReference type="ARBA" id="ARBA00023128"/>
    </source>
</evidence>
<gene>
    <name evidence="9" type="ORF">U9M48_027108</name>
</gene>
<protein>
    <recommendedName>
        <fullName evidence="6">3-hydroxyisobutyryl-CoA hydrolase</fullName>
        <shortName evidence="6">HIB-CoA hydrolase</shortName>
        <shortName evidence="6">HIBYL-CoA-H</shortName>
        <ecNumber evidence="6">3.1.2.4</ecNumber>
    </recommendedName>
    <alternativeName>
        <fullName evidence="6">3-hydroxyisobutyryl-coenzyme A hydrolase</fullName>
    </alternativeName>
</protein>
<evidence type="ECO:0000256" key="4">
    <source>
        <dbReference type="ARBA" id="ARBA00022946"/>
    </source>
</evidence>
<reference evidence="9 10" key="1">
    <citation type="submission" date="2024-02" db="EMBL/GenBank/DDBJ databases">
        <title>High-quality chromosome-scale genome assembly of Pensacola bahiagrass (Paspalum notatum Flugge var. saurae).</title>
        <authorList>
            <person name="Vega J.M."/>
            <person name="Podio M."/>
            <person name="Orjuela J."/>
            <person name="Siena L.A."/>
            <person name="Pessino S.C."/>
            <person name="Combes M.C."/>
            <person name="Mariac C."/>
            <person name="Albertini E."/>
            <person name="Pupilli F."/>
            <person name="Ortiz J.P.A."/>
            <person name="Leblanc O."/>
        </authorList>
    </citation>
    <scope>NUCLEOTIDE SEQUENCE [LARGE SCALE GENOMIC DNA]</scope>
    <source>
        <strain evidence="9">R1</strain>
        <tissue evidence="9">Leaf</tissue>
    </source>
</reference>
<keyword evidence="10" id="KW-1185">Reference proteome</keyword>
<dbReference type="InterPro" id="IPR045004">
    <property type="entry name" value="ECH_dom"/>
</dbReference>
<sequence length="493" mass="54062">MFLAPDPWQDLPAPFRSKVDASMDARATTVRFDIAGIVPSPTRPSYDSDGRRPRGDSDERQIQIEAELRRRRLQGRGGAGPTRRGRGGARQRTRRRWSRPWRRGSRALWTHRVEGAVVRGGAGPRAQGQLQRGDGGHVDKTEMDIRYKSLLDEWETNPSVKCVLVESSSPRAFSAGMDIKGVAAEIQKDKNTPLVEKVFTAEYSLICKIHEYAKPYICLMDGVTMGFGIGLSGHGRYRIITERTLLAMPENGIGLFPDVGFAYIGAKAPGGGAVGAYLGVTGKRISSPADALFVGLGTHYVPSENLGSLKESLLSANFTNDPHRDVESVLTGYKKEPESEPQLEKLLPHIISSFDTNKSVAESVEELKKHSQSGDAAVAEWANEALAGIKKGAPFSLSLTQRHFSQVASAYGNSEHYLSKLAGVMKLEYRIALRSSVRNDFVEGVRAVLVDKDQASYLRTKNPKWNPATLEEVNMGEVESVFEPLGAQAELNV</sequence>
<dbReference type="PANTHER" id="PTHR43176">
    <property type="entry name" value="3-HYDROXYISOBUTYRYL-COA HYDROLASE-RELATED"/>
    <property type="match status" value="1"/>
</dbReference>
<accession>A0AAQ3WZU7</accession>
<dbReference type="Pfam" id="PF16113">
    <property type="entry name" value="ECH_2"/>
    <property type="match status" value="1"/>
</dbReference>
<keyword evidence="5" id="KW-0496">Mitochondrion</keyword>
<dbReference type="Gene3D" id="3.90.226.10">
    <property type="entry name" value="2-enoyl-CoA Hydratase, Chain A, domain 1"/>
    <property type="match status" value="1"/>
</dbReference>
<organism evidence="9 10">
    <name type="scientific">Paspalum notatum var. saurae</name>
    <dbReference type="NCBI Taxonomy" id="547442"/>
    <lineage>
        <taxon>Eukaryota</taxon>
        <taxon>Viridiplantae</taxon>
        <taxon>Streptophyta</taxon>
        <taxon>Embryophyta</taxon>
        <taxon>Tracheophyta</taxon>
        <taxon>Spermatophyta</taxon>
        <taxon>Magnoliopsida</taxon>
        <taxon>Liliopsida</taxon>
        <taxon>Poales</taxon>
        <taxon>Poaceae</taxon>
        <taxon>PACMAD clade</taxon>
        <taxon>Panicoideae</taxon>
        <taxon>Andropogonodae</taxon>
        <taxon>Paspaleae</taxon>
        <taxon>Paspalinae</taxon>
        <taxon>Paspalum</taxon>
    </lineage>
</organism>
<dbReference type="InterPro" id="IPR029045">
    <property type="entry name" value="ClpP/crotonase-like_dom_sf"/>
</dbReference>
<comment type="similarity">
    <text evidence="2 6">Belongs to the enoyl-CoA hydratase/isomerase family.</text>
</comment>
<evidence type="ECO:0000313" key="10">
    <source>
        <dbReference type="Proteomes" id="UP001341281"/>
    </source>
</evidence>
<feature type="region of interest" description="Disordered" evidence="7">
    <location>
        <begin position="36"/>
        <end position="101"/>
    </location>
</feature>
<dbReference type="PANTHER" id="PTHR43176:SF5">
    <property type="entry name" value="3-HYDROXYISOBUTYRYL-COA HYDROLASE-LIKE PROTEIN 4, MITOCHONDRIAL"/>
    <property type="match status" value="1"/>
</dbReference>
<dbReference type="EC" id="3.1.2.4" evidence="6"/>
<dbReference type="FunFam" id="3.90.226.10:FF:000062">
    <property type="entry name" value="3-hydroxyisobutyryl-CoA hydrolase-like protein 3 mitochondrial"/>
    <property type="match status" value="1"/>
</dbReference>
<dbReference type="GO" id="GO:0005829">
    <property type="term" value="C:cytosol"/>
    <property type="evidence" value="ECO:0007669"/>
    <property type="project" value="TreeGrafter"/>
</dbReference>
<dbReference type="AlphaFoldDB" id="A0AAQ3WZU7"/>
<comment type="subcellular location">
    <subcellularLocation>
        <location evidence="1">Mitochondrion</location>
    </subcellularLocation>
</comment>
<keyword evidence="3 6" id="KW-0378">Hydrolase</keyword>
<evidence type="ECO:0000256" key="6">
    <source>
        <dbReference type="RuleBase" id="RU369070"/>
    </source>
</evidence>
<evidence type="ECO:0000256" key="7">
    <source>
        <dbReference type="SAM" id="MobiDB-lite"/>
    </source>
</evidence>
<comment type="function">
    <text evidence="6">Hydrolyzes 3-hydroxyisobutyryl-CoA (HIBYL-CoA), a saline catabolite. Has high activity toward isobutyryl-CoA. Could be an isobutyryl-CoA dehydrogenase that functions in valine catabolism.</text>
</comment>
<dbReference type="CDD" id="cd06558">
    <property type="entry name" value="crotonase-like"/>
    <property type="match status" value="1"/>
</dbReference>
<dbReference type="GO" id="GO:0005739">
    <property type="term" value="C:mitochondrion"/>
    <property type="evidence" value="ECO:0007669"/>
    <property type="project" value="UniProtKB-SubCell"/>
</dbReference>
<dbReference type="Proteomes" id="UP001341281">
    <property type="component" value="Chromosome 06"/>
</dbReference>
<dbReference type="GO" id="GO:0003860">
    <property type="term" value="F:3-hydroxyisobutyryl-CoA hydrolase activity"/>
    <property type="evidence" value="ECO:0007669"/>
    <property type="project" value="UniProtKB-UniRule"/>
</dbReference>
<feature type="domain" description="Enoyl-CoA hydratase/isomerase" evidence="8">
    <location>
        <begin position="142"/>
        <end position="482"/>
    </location>
</feature>
<dbReference type="InterPro" id="IPR032259">
    <property type="entry name" value="HIBYL-CoA-H"/>
</dbReference>
<dbReference type="EMBL" id="CP144750">
    <property type="protein sequence ID" value="WVZ79541.1"/>
    <property type="molecule type" value="Genomic_DNA"/>
</dbReference>
<evidence type="ECO:0000313" key="9">
    <source>
        <dbReference type="EMBL" id="WVZ79541.1"/>
    </source>
</evidence>
<comment type="pathway">
    <text evidence="6">Amino-acid degradation; L-valine degradation.</text>
</comment>
<keyword evidence="4" id="KW-0809">Transit peptide</keyword>
<name>A0AAQ3WZU7_PASNO</name>
<proteinExistence type="inferred from homology"/>
<dbReference type="SUPFAM" id="SSF52096">
    <property type="entry name" value="ClpP/crotonase"/>
    <property type="match status" value="1"/>
</dbReference>
<dbReference type="GO" id="GO:0006574">
    <property type="term" value="P:L-valine catabolic process"/>
    <property type="evidence" value="ECO:0007669"/>
    <property type="project" value="UniProtKB-UniRule"/>
</dbReference>
<comment type="catalytic activity">
    <reaction evidence="6">
        <text>3-hydroxy-2-methylpropanoyl-CoA + H2O = 3-hydroxy-2-methylpropanoate + CoA + H(+)</text>
        <dbReference type="Rhea" id="RHEA:20888"/>
        <dbReference type="ChEBI" id="CHEBI:11805"/>
        <dbReference type="ChEBI" id="CHEBI:15377"/>
        <dbReference type="ChEBI" id="CHEBI:15378"/>
        <dbReference type="ChEBI" id="CHEBI:57287"/>
        <dbReference type="ChEBI" id="CHEBI:57340"/>
        <dbReference type="EC" id="3.1.2.4"/>
    </reaction>
</comment>
<feature type="compositionally biased region" description="Basic residues" evidence="7">
    <location>
        <begin position="83"/>
        <end position="101"/>
    </location>
</feature>